<organism evidence="1 2">
    <name type="scientific">Paludibacter propionicigenes (strain DSM 17365 / JCM 13257 / WB4)</name>
    <dbReference type="NCBI Taxonomy" id="694427"/>
    <lineage>
        <taxon>Bacteria</taxon>
        <taxon>Pseudomonadati</taxon>
        <taxon>Bacteroidota</taxon>
        <taxon>Bacteroidia</taxon>
        <taxon>Bacteroidales</taxon>
        <taxon>Paludibacteraceae</taxon>
        <taxon>Paludibacter</taxon>
    </lineage>
</organism>
<reference key="1">
    <citation type="submission" date="2010-11" db="EMBL/GenBank/DDBJ databases">
        <title>The complete genome of Paludibacter propionicigenes DSM 17365.</title>
        <authorList>
            <consortium name="US DOE Joint Genome Institute (JGI-PGF)"/>
            <person name="Lucas S."/>
            <person name="Copeland A."/>
            <person name="Lapidus A."/>
            <person name="Bruce D."/>
            <person name="Goodwin L."/>
            <person name="Pitluck S."/>
            <person name="Kyrpides N."/>
            <person name="Mavromatis K."/>
            <person name="Ivanova N."/>
            <person name="Munk A.C."/>
            <person name="Brettin T."/>
            <person name="Detter J.C."/>
            <person name="Han C."/>
            <person name="Tapia R."/>
            <person name="Land M."/>
            <person name="Hauser L."/>
            <person name="Markowitz V."/>
            <person name="Cheng J.-F."/>
            <person name="Hugenholtz P."/>
            <person name="Woyke T."/>
            <person name="Wu D."/>
            <person name="Gronow S."/>
            <person name="Wellnitz S."/>
            <person name="Brambilla E."/>
            <person name="Klenk H.-P."/>
            <person name="Eisen J.A."/>
        </authorList>
    </citation>
    <scope>NUCLEOTIDE SEQUENCE</scope>
    <source>
        <strain>WB4</strain>
    </source>
</reference>
<dbReference type="Gene3D" id="3.10.450.50">
    <property type="match status" value="1"/>
</dbReference>
<gene>
    <name evidence="1" type="ordered locus">Palpr_0338</name>
</gene>
<accession>E4T1A5</accession>
<reference evidence="1 2" key="2">
    <citation type="journal article" date="2011" name="Stand. Genomic Sci.">
        <title>Complete genome sequence of Paludibacter propionicigenes type strain (WB4).</title>
        <authorList>
            <person name="Gronow S."/>
            <person name="Munk C."/>
            <person name="Lapidus A."/>
            <person name="Nolan M."/>
            <person name="Lucas S."/>
            <person name="Hammon N."/>
            <person name="Deshpande S."/>
            <person name="Cheng J.F."/>
            <person name="Tapia R."/>
            <person name="Han C."/>
            <person name="Goodwin L."/>
            <person name="Pitluck S."/>
            <person name="Liolios K."/>
            <person name="Ivanova N."/>
            <person name="Mavromatis K."/>
            <person name="Mikhailova N."/>
            <person name="Pati A."/>
            <person name="Chen A."/>
            <person name="Palaniappan K."/>
            <person name="Land M."/>
            <person name="Hauser L."/>
            <person name="Chang Y.J."/>
            <person name="Jeffries C.D."/>
            <person name="Brambilla E."/>
            <person name="Rohde M."/>
            <person name="Goker M."/>
            <person name="Detter J.C."/>
            <person name="Woyke T."/>
            <person name="Bristow J."/>
            <person name="Eisen J.A."/>
            <person name="Markowitz V."/>
            <person name="Hugenholtz P."/>
            <person name="Kyrpides N.C."/>
            <person name="Klenk H.P."/>
        </authorList>
    </citation>
    <scope>NUCLEOTIDE SEQUENCE [LARGE SCALE GENOMIC DNA]</scope>
    <source>
        <strain evidence="2">DSM 17365 / JCM 13257 / WB4</strain>
    </source>
</reference>
<dbReference type="SUPFAM" id="SSF54427">
    <property type="entry name" value="NTF2-like"/>
    <property type="match status" value="1"/>
</dbReference>
<name>E4T1A5_PALPW</name>
<protein>
    <recommendedName>
        <fullName evidence="3">SnoaL-like domain-containing protein</fullName>
    </recommendedName>
</protein>
<dbReference type="RefSeq" id="WP_013443868.1">
    <property type="nucleotide sequence ID" value="NC_014734.1"/>
</dbReference>
<dbReference type="HOGENOM" id="CLU_148715_1_0_10"/>
<evidence type="ECO:0000313" key="1">
    <source>
        <dbReference type="EMBL" id="ADQ78499.1"/>
    </source>
</evidence>
<dbReference type="AlphaFoldDB" id="E4T1A5"/>
<evidence type="ECO:0008006" key="3">
    <source>
        <dbReference type="Google" id="ProtNLM"/>
    </source>
</evidence>
<dbReference type="eggNOG" id="COG3631">
    <property type="taxonomic scope" value="Bacteria"/>
</dbReference>
<dbReference type="STRING" id="694427.Palpr_0338"/>
<sequence length="110" mass="12338">METMNLPEVVSELVKAQNRHDSIVYANCFAETAVVVDEGQTYNGRTEIERWIKNANENYKIIMKPVRYTETGLTGVLSAEVSGSFDGSPLVLHYHLVFIDGFIQSLKVSI</sequence>
<dbReference type="InterPro" id="IPR032710">
    <property type="entry name" value="NTF2-like_dom_sf"/>
</dbReference>
<dbReference type="Proteomes" id="UP000008718">
    <property type="component" value="Chromosome"/>
</dbReference>
<dbReference type="EMBL" id="CP002345">
    <property type="protein sequence ID" value="ADQ78499.1"/>
    <property type="molecule type" value="Genomic_DNA"/>
</dbReference>
<proteinExistence type="predicted"/>
<evidence type="ECO:0000313" key="2">
    <source>
        <dbReference type="Proteomes" id="UP000008718"/>
    </source>
</evidence>
<dbReference type="KEGG" id="ppn:Palpr_0338"/>
<keyword evidence="2" id="KW-1185">Reference proteome</keyword>